<name>A0ABD1K8N5_9TELE</name>
<keyword evidence="1" id="KW-0863">Zinc-finger</keyword>
<organism evidence="3 4">
    <name type="scientific">Coilia grayii</name>
    <name type="common">Gray's grenadier anchovy</name>
    <dbReference type="NCBI Taxonomy" id="363190"/>
    <lineage>
        <taxon>Eukaryota</taxon>
        <taxon>Metazoa</taxon>
        <taxon>Chordata</taxon>
        <taxon>Craniata</taxon>
        <taxon>Vertebrata</taxon>
        <taxon>Euteleostomi</taxon>
        <taxon>Actinopterygii</taxon>
        <taxon>Neopterygii</taxon>
        <taxon>Teleostei</taxon>
        <taxon>Clupei</taxon>
        <taxon>Clupeiformes</taxon>
        <taxon>Clupeoidei</taxon>
        <taxon>Engraulidae</taxon>
        <taxon>Coilinae</taxon>
        <taxon>Coilia</taxon>
    </lineage>
</organism>
<feature type="domain" description="C2H2-type" evidence="2">
    <location>
        <begin position="2"/>
        <end position="30"/>
    </location>
</feature>
<dbReference type="GO" id="GO:0008270">
    <property type="term" value="F:zinc ion binding"/>
    <property type="evidence" value="ECO:0007669"/>
    <property type="project" value="UniProtKB-KW"/>
</dbReference>
<gene>
    <name evidence="3" type="ORF">ACEWY4_010158</name>
</gene>
<dbReference type="Gene3D" id="3.30.160.60">
    <property type="entry name" value="Classic Zinc Finger"/>
    <property type="match status" value="1"/>
</dbReference>
<evidence type="ECO:0000256" key="1">
    <source>
        <dbReference type="PROSITE-ProRule" id="PRU00042"/>
    </source>
</evidence>
<evidence type="ECO:0000259" key="2">
    <source>
        <dbReference type="PROSITE" id="PS50157"/>
    </source>
</evidence>
<protein>
    <recommendedName>
        <fullName evidence="2">C2H2-type domain-containing protein</fullName>
    </recommendedName>
</protein>
<dbReference type="InterPro" id="IPR013087">
    <property type="entry name" value="Znf_C2H2_type"/>
</dbReference>
<sequence length="878" mass="101431">MWKCKECNISVATRFELLKHIRLEHNHRQRYACIHTDCPCSFKTWNALHIHLSRFHHKDNFQESSELSTFTCHLCACCDLHTERDYFVHIGTHLRSNETVTCMFSDCSFQTNIYATFHSHKNRKHNPHTLKDFKPGIVRTTQSSRETCDVTENDLQNDDDDNFDEKFSGSCLSGPKNLTGSLLKLEHFAHVAGTKLDEFLEELHYLHSCTLPLSAEVLEELFQKHGVATDKSVILDIAGALNASNPIFKALDKGSPLSTCYLRNQYYKDTFKLVEPIEYILDCSKKSSFQYVPLLKSLRQLFEKKNIVDKVVENHEGQNRNRVSGEQHTYRSSQDGSYFKENAFLSGNELRILVNLYADDFEVCNPLGTSRRKHKLCGIYWTLSNMPPGSHSSLSSIYLAILCKSDDLKVHGLDRILHPLLRDVKTLEQDGLFIPLLGRCLKGTIQVVVADNLGAHTFAGFNESFSGGYICRFCTATKTDIQTNSVKSHSLTLRTNELHESHVQTAELTGTSCFGVKRHCSISKTLDHFNVLTGYPPDVMHDIFEGIVPVELARCLALLISKKYFDLDTLFFFFLNFIFYFIIYKTNRPHEIPRTFSTRKTIGGNCHENWALLRHLPFIIGHLVPDEEMEWQLLMDLKDIVELVVAPTHTDESIGYLEFKISDHRHKYQYLFPDVPLLPKHHFLEHYPQLIRAFGPLVGHWTLQFEAKHSFFKQVIRHTNCFKNVPLSLATKHQLMMSYHLNSSTYEKDGLEITKASKVPVDVLKWEMAQVIEQKFSSASDIDLTKCVSYKGVTYRNGMILVHGSTSGLPDFGEIIHICVVQKTLCFMVKRLSGWYREHFRAFELTPCPSKKKTFWWQWRNWQMFTLWLIILLDQLEW</sequence>
<comment type="caution">
    <text evidence="3">The sequence shown here is derived from an EMBL/GenBank/DDBJ whole genome shotgun (WGS) entry which is preliminary data.</text>
</comment>
<reference evidence="3 4" key="1">
    <citation type="submission" date="2024-09" db="EMBL/GenBank/DDBJ databases">
        <title>A chromosome-level genome assembly of Gray's grenadier anchovy, Coilia grayii.</title>
        <authorList>
            <person name="Fu Z."/>
        </authorList>
    </citation>
    <scope>NUCLEOTIDE SEQUENCE [LARGE SCALE GENOMIC DNA]</scope>
    <source>
        <strain evidence="3">G4</strain>
        <tissue evidence="3">Muscle</tissue>
    </source>
</reference>
<dbReference type="SMART" id="SM00355">
    <property type="entry name" value="ZnF_C2H2"/>
    <property type="match status" value="4"/>
</dbReference>
<dbReference type="EMBL" id="JBHFQA010000008">
    <property type="protein sequence ID" value="KAL2095439.1"/>
    <property type="molecule type" value="Genomic_DNA"/>
</dbReference>
<dbReference type="Proteomes" id="UP001591681">
    <property type="component" value="Unassembled WGS sequence"/>
</dbReference>
<dbReference type="AlphaFoldDB" id="A0ABD1K8N5"/>
<accession>A0ABD1K8N5</accession>
<dbReference type="PROSITE" id="PS00028">
    <property type="entry name" value="ZINC_FINGER_C2H2_1"/>
    <property type="match status" value="2"/>
</dbReference>
<keyword evidence="1" id="KW-0862">Zinc</keyword>
<dbReference type="PROSITE" id="PS50157">
    <property type="entry name" value="ZINC_FINGER_C2H2_2"/>
    <property type="match status" value="1"/>
</dbReference>
<dbReference type="PANTHER" id="PTHR31912:SF34">
    <property type="entry name" value="NOTOCHORD-RELATED PROTEIN"/>
    <property type="match status" value="1"/>
</dbReference>
<evidence type="ECO:0000313" key="3">
    <source>
        <dbReference type="EMBL" id="KAL2095439.1"/>
    </source>
</evidence>
<keyword evidence="4" id="KW-1185">Reference proteome</keyword>
<keyword evidence="1" id="KW-0479">Metal-binding</keyword>
<evidence type="ECO:0000313" key="4">
    <source>
        <dbReference type="Proteomes" id="UP001591681"/>
    </source>
</evidence>
<proteinExistence type="predicted"/>
<dbReference type="PANTHER" id="PTHR31912">
    <property type="entry name" value="IP13529P"/>
    <property type="match status" value="1"/>
</dbReference>